<dbReference type="Proteomes" id="UP001498398">
    <property type="component" value="Unassembled WGS sequence"/>
</dbReference>
<sequence>MDVVQTLKRKFDDFSQYVYPERGFKFRRATWTRSKYYHDSGDLMIAVGTTLFKVHRSHLKSHFGVMRDGFVDNFLILDGSMEGGFPVYRLAHGDPSVEEVNVLFEGIYHGIRYEEARTTQGIVENIFPLIRLGSIYRITSASFEDALKIIQPFFPHRTHRNASFAFGRLREMDPEFHSASLRLIIQAGLKSLLPSAILFCCQRPAGTILNDASIPLSYRTLCIAAQDNLRAAQREHMYKMFNHITPCLTNGCISNKYTRLDSINLLGGLEKMDRDPLYTWEFQQWKETGLCSACIKQEKKRFEAGKALIWETLPEILKLGTWEELEDEEKEMVSNLPK</sequence>
<organism evidence="1 2">
    <name type="scientific">Marasmiellus scandens</name>
    <dbReference type="NCBI Taxonomy" id="2682957"/>
    <lineage>
        <taxon>Eukaryota</taxon>
        <taxon>Fungi</taxon>
        <taxon>Dikarya</taxon>
        <taxon>Basidiomycota</taxon>
        <taxon>Agaricomycotina</taxon>
        <taxon>Agaricomycetes</taxon>
        <taxon>Agaricomycetidae</taxon>
        <taxon>Agaricales</taxon>
        <taxon>Marasmiineae</taxon>
        <taxon>Omphalotaceae</taxon>
        <taxon>Marasmiellus</taxon>
    </lineage>
</organism>
<evidence type="ECO:0008006" key="3">
    <source>
        <dbReference type="Google" id="ProtNLM"/>
    </source>
</evidence>
<protein>
    <recommendedName>
        <fullName evidence="3">BTB domain-containing protein</fullName>
    </recommendedName>
</protein>
<keyword evidence="2" id="KW-1185">Reference proteome</keyword>
<gene>
    <name evidence="1" type="ORF">VKT23_004925</name>
</gene>
<evidence type="ECO:0000313" key="2">
    <source>
        <dbReference type="Proteomes" id="UP001498398"/>
    </source>
</evidence>
<proteinExistence type="predicted"/>
<accession>A0ABR1JW71</accession>
<dbReference type="EMBL" id="JBANRG010000005">
    <property type="protein sequence ID" value="KAK7466202.1"/>
    <property type="molecule type" value="Genomic_DNA"/>
</dbReference>
<reference evidence="1 2" key="1">
    <citation type="submission" date="2024-01" db="EMBL/GenBank/DDBJ databases">
        <title>A draft genome for the cacao thread blight pathogen Marasmiellus scandens.</title>
        <authorList>
            <person name="Baruah I.K."/>
            <person name="Leung J."/>
            <person name="Bukari Y."/>
            <person name="Amoako-Attah I."/>
            <person name="Meinhardt L.W."/>
            <person name="Bailey B.A."/>
            <person name="Cohen S.P."/>
        </authorList>
    </citation>
    <scope>NUCLEOTIDE SEQUENCE [LARGE SCALE GENOMIC DNA]</scope>
    <source>
        <strain evidence="1 2">GH-19</strain>
    </source>
</reference>
<comment type="caution">
    <text evidence="1">The sequence shown here is derived from an EMBL/GenBank/DDBJ whole genome shotgun (WGS) entry which is preliminary data.</text>
</comment>
<evidence type="ECO:0000313" key="1">
    <source>
        <dbReference type="EMBL" id="KAK7466202.1"/>
    </source>
</evidence>
<name>A0ABR1JW71_9AGAR</name>